<dbReference type="SUPFAM" id="SSF47648">
    <property type="entry name" value="Nucleoside phosphorylase/phosphoribosyltransferase N-terminal domain"/>
    <property type="match status" value="1"/>
</dbReference>
<comment type="subunit">
    <text evidence="2">Homodimer.</text>
</comment>
<dbReference type="InterPro" id="IPR036566">
    <property type="entry name" value="PYNP-like_C_sf"/>
</dbReference>
<dbReference type="Proteomes" id="UP001595998">
    <property type="component" value="Unassembled WGS sequence"/>
</dbReference>
<evidence type="ECO:0000256" key="1">
    <source>
        <dbReference type="ARBA" id="ARBA00006915"/>
    </source>
</evidence>
<dbReference type="Pfam" id="PF07831">
    <property type="entry name" value="PYNP_C"/>
    <property type="match status" value="1"/>
</dbReference>
<dbReference type="Pfam" id="PF02885">
    <property type="entry name" value="Glycos_trans_3N"/>
    <property type="match status" value="1"/>
</dbReference>
<dbReference type="InterPro" id="IPR017872">
    <property type="entry name" value="Pyrmidine_PPase_CS"/>
</dbReference>
<proteinExistence type="inferred from homology"/>
<dbReference type="InterPro" id="IPR013102">
    <property type="entry name" value="PYNP_C"/>
</dbReference>
<dbReference type="NCBIfam" id="TIGR02644">
    <property type="entry name" value="Y_phosphoryl"/>
    <property type="match status" value="1"/>
</dbReference>
<dbReference type="PANTHER" id="PTHR10515">
    <property type="entry name" value="THYMIDINE PHOSPHORYLASE"/>
    <property type="match status" value="1"/>
</dbReference>
<evidence type="ECO:0000256" key="4">
    <source>
        <dbReference type="ARBA" id="ARBA00022679"/>
    </source>
</evidence>
<dbReference type="GO" id="GO:0009032">
    <property type="term" value="F:thymidine phosphorylase activity"/>
    <property type="evidence" value="ECO:0007669"/>
    <property type="project" value="UniProtKB-EC"/>
</dbReference>
<evidence type="ECO:0000259" key="5">
    <source>
        <dbReference type="SMART" id="SM00941"/>
    </source>
</evidence>
<dbReference type="PROSITE" id="PS00647">
    <property type="entry name" value="THYMID_PHOSPHORYLASE"/>
    <property type="match status" value="1"/>
</dbReference>
<dbReference type="EMBL" id="JBHSEH010000012">
    <property type="protein sequence ID" value="MFC4426823.1"/>
    <property type="molecule type" value="Genomic_DNA"/>
</dbReference>
<sequence length="434" mass="45372">MAPLTIPDLIRKKRDGEVHTRQELETLVLGYTRGEVPDYQISAWLMAVYLRGMTPQETADLTLVMAGSGDLMNLGDLPHTVDKHSTGGVGDKTSLILTPMLSALGLTVAKMSGRGLAHTGGTIDKLESIPGWTSELPEERFLAQAREIGLALVGQSKDLAPADGKLYALRDVTATVDCLPLIASSIMSKKLASGAHTVVLDVKVGAGAFMRTLEDGRALARAMVDIGTRAGRQVRAVLTDMDTPLGHMAGNSLEVLEALATLRGEGPHDLTELCVALAVEALAAHGEDETAAETRARATLADGSALQKFRAFVAAQGGDASYVDEPGKFDVAPGRADVTAPQAGFVAGIDALSVGRAVLALGGGRERKGEAIDHGVGVEVLKKPGEAVQAGEAVLRLYHRDGRGLNAAQELLQEGLRVAAAAPAPDALILDRVN</sequence>
<name>A0ABV8XSM5_9DEIO</name>
<dbReference type="RefSeq" id="WP_380039695.1">
    <property type="nucleotide sequence ID" value="NZ_JBHSEH010000012.1"/>
</dbReference>
<comment type="similarity">
    <text evidence="1">Belongs to the thymidine/pyrimidine-nucleoside phosphorylase family.</text>
</comment>
<dbReference type="PIRSF" id="PIRSF000478">
    <property type="entry name" value="TP_PyNP"/>
    <property type="match status" value="1"/>
</dbReference>
<dbReference type="PANTHER" id="PTHR10515:SF0">
    <property type="entry name" value="THYMIDINE PHOSPHORYLASE"/>
    <property type="match status" value="1"/>
</dbReference>
<dbReference type="Gene3D" id="1.20.970.10">
    <property type="entry name" value="Transferase, Pyrimidine Nucleoside Phosphorylase, Chain C"/>
    <property type="match status" value="1"/>
</dbReference>
<protein>
    <submittedName>
        <fullName evidence="6">Thymidine phosphorylase</fullName>
        <ecNumber evidence="6">2.4.2.4</ecNumber>
    </submittedName>
</protein>
<feature type="domain" description="Pyrimidine nucleoside phosphorylase C-terminal" evidence="5">
    <location>
        <begin position="345"/>
        <end position="419"/>
    </location>
</feature>
<gene>
    <name evidence="6" type="ORF">ACFOZ9_11445</name>
</gene>
<comment type="caution">
    <text evidence="6">The sequence shown here is derived from an EMBL/GenBank/DDBJ whole genome shotgun (WGS) entry which is preliminary data.</text>
</comment>
<keyword evidence="3 6" id="KW-0328">Glycosyltransferase</keyword>
<accession>A0ABV8XSM5</accession>
<dbReference type="InterPro" id="IPR018090">
    <property type="entry name" value="Pyrmidine_PPas_bac/euk"/>
</dbReference>
<dbReference type="InterPro" id="IPR017459">
    <property type="entry name" value="Glycosyl_Trfase_fam3_N_dom"/>
</dbReference>
<dbReference type="InterPro" id="IPR000312">
    <property type="entry name" value="Glycosyl_Trfase_fam3"/>
</dbReference>
<dbReference type="InterPro" id="IPR000053">
    <property type="entry name" value="Thymidine/pyrmidine_PPase"/>
</dbReference>
<evidence type="ECO:0000256" key="2">
    <source>
        <dbReference type="ARBA" id="ARBA00011738"/>
    </source>
</evidence>
<dbReference type="SUPFAM" id="SSF52418">
    <property type="entry name" value="Nucleoside phosphorylase/phosphoribosyltransferase catalytic domain"/>
    <property type="match status" value="1"/>
</dbReference>
<reference evidence="7" key="1">
    <citation type="journal article" date="2019" name="Int. J. Syst. Evol. Microbiol.">
        <title>The Global Catalogue of Microorganisms (GCM) 10K type strain sequencing project: providing services to taxonomists for standard genome sequencing and annotation.</title>
        <authorList>
            <consortium name="The Broad Institute Genomics Platform"/>
            <consortium name="The Broad Institute Genome Sequencing Center for Infectious Disease"/>
            <person name="Wu L."/>
            <person name="Ma J."/>
        </authorList>
    </citation>
    <scope>NUCLEOTIDE SEQUENCE [LARGE SCALE GENOMIC DNA]</scope>
    <source>
        <strain evidence="7">CCUG 56029</strain>
    </source>
</reference>
<dbReference type="Pfam" id="PF00591">
    <property type="entry name" value="Glycos_transf_3"/>
    <property type="match status" value="1"/>
</dbReference>
<dbReference type="InterPro" id="IPR035902">
    <property type="entry name" value="Nuc_phospho_transferase"/>
</dbReference>
<keyword evidence="4 6" id="KW-0808">Transferase</keyword>
<keyword evidence="7" id="KW-1185">Reference proteome</keyword>
<dbReference type="SMART" id="SM00941">
    <property type="entry name" value="PYNP_C"/>
    <property type="match status" value="1"/>
</dbReference>
<dbReference type="Gene3D" id="3.40.1030.10">
    <property type="entry name" value="Nucleoside phosphorylase/phosphoribosyltransferase catalytic domain"/>
    <property type="match status" value="1"/>
</dbReference>
<evidence type="ECO:0000313" key="7">
    <source>
        <dbReference type="Proteomes" id="UP001595998"/>
    </source>
</evidence>
<dbReference type="Gene3D" id="3.90.1170.30">
    <property type="entry name" value="Pyrimidine nucleoside phosphorylase-like, C-terminal domain"/>
    <property type="match status" value="1"/>
</dbReference>
<dbReference type="SUPFAM" id="SSF54680">
    <property type="entry name" value="Pyrimidine nucleoside phosphorylase C-terminal domain"/>
    <property type="match status" value="1"/>
</dbReference>
<dbReference type="EC" id="2.4.2.4" evidence="6"/>
<dbReference type="InterPro" id="IPR036320">
    <property type="entry name" value="Glycosyl_Trfase_fam3_N_dom_sf"/>
</dbReference>
<dbReference type="NCBIfam" id="NF004490">
    <property type="entry name" value="PRK05820.1"/>
    <property type="match status" value="1"/>
</dbReference>
<evidence type="ECO:0000313" key="6">
    <source>
        <dbReference type="EMBL" id="MFC4426823.1"/>
    </source>
</evidence>
<organism evidence="6 7">
    <name type="scientific">Deinococcus navajonensis</name>
    <dbReference type="NCBI Taxonomy" id="309884"/>
    <lineage>
        <taxon>Bacteria</taxon>
        <taxon>Thermotogati</taxon>
        <taxon>Deinococcota</taxon>
        <taxon>Deinococci</taxon>
        <taxon>Deinococcales</taxon>
        <taxon>Deinococcaceae</taxon>
        <taxon>Deinococcus</taxon>
    </lineage>
</organism>
<evidence type="ECO:0000256" key="3">
    <source>
        <dbReference type="ARBA" id="ARBA00022676"/>
    </source>
</evidence>